<evidence type="ECO:0000313" key="2">
    <source>
        <dbReference type="Proteomes" id="UP000789901"/>
    </source>
</evidence>
<organism evidence="1 2">
    <name type="scientific">Gigaspora margarita</name>
    <dbReference type="NCBI Taxonomy" id="4874"/>
    <lineage>
        <taxon>Eukaryota</taxon>
        <taxon>Fungi</taxon>
        <taxon>Fungi incertae sedis</taxon>
        <taxon>Mucoromycota</taxon>
        <taxon>Glomeromycotina</taxon>
        <taxon>Glomeromycetes</taxon>
        <taxon>Diversisporales</taxon>
        <taxon>Gigasporaceae</taxon>
        <taxon>Gigaspora</taxon>
    </lineage>
</organism>
<gene>
    <name evidence="1" type="ORF">GMARGA_LOCUS1199</name>
</gene>
<accession>A0ABM8VYN8</accession>
<dbReference type="Proteomes" id="UP000789901">
    <property type="component" value="Unassembled WGS sequence"/>
</dbReference>
<evidence type="ECO:0000313" key="1">
    <source>
        <dbReference type="EMBL" id="CAG8480101.1"/>
    </source>
</evidence>
<proteinExistence type="predicted"/>
<dbReference type="EMBL" id="CAJVQB010000290">
    <property type="protein sequence ID" value="CAG8480101.1"/>
    <property type="molecule type" value="Genomic_DNA"/>
</dbReference>
<sequence length="111" mass="13172">MNQNNKNGSNRKIFKELITTFFHEPQRQSLGQPFYNLLQNIRMGKIDNTIWNILLQKYYETIELNTTFNTTHIVGYRENANLINKLICTMTPVQKNKFIIFECIDTINNQI</sequence>
<reference evidence="1 2" key="1">
    <citation type="submission" date="2021-06" db="EMBL/GenBank/DDBJ databases">
        <authorList>
            <person name="Kallberg Y."/>
            <person name="Tangrot J."/>
            <person name="Rosling A."/>
        </authorList>
    </citation>
    <scope>NUCLEOTIDE SEQUENCE [LARGE SCALE GENOMIC DNA]</scope>
    <source>
        <strain evidence="1 2">120-4 pot B 10/14</strain>
    </source>
</reference>
<comment type="caution">
    <text evidence="1">The sequence shown here is derived from an EMBL/GenBank/DDBJ whole genome shotgun (WGS) entry which is preliminary data.</text>
</comment>
<name>A0ABM8VYN8_GIGMA</name>
<protein>
    <submittedName>
        <fullName evidence="1">21684_t:CDS:1</fullName>
    </submittedName>
</protein>
<keyword evidence="2" id="KW-1185">Reference proteome</keyword>